<name>A0A1G4AP48_9PEZI</name>
<dbReference type="GO" id="GO:0005634">
    <property type="term" value="C:nucleus"/>
    <property type="evidence" value="ECO:0007669"/>
    <property type="project" value="InterPro"/>
</dbReference>
<gene>
    <name evidence="3" type="ORF">CORC01_13908</name>
</gene>
<dbReference type="STRING" id="1209926.A0A1G4AP48"/>
<dbReference type="GeneID" id="34567033"/>
<dbReference type="GO" id="GO:0072344">
    <property type="term" value="P:rescue of stalled ribosome"/>
    <property type="evidence" value="ECO:0007669"/>
    <property type="project" value="InterPro"/>
</dbReference>
<dbReference type="Proteomes" id="UP000176998">
    <property type="component" value="Unassembled WGS sequence"/>
</dbReference>
<dbReference type="AlphaFoldDB" id="A0A1G4AP48"/>
<dbReference type="PANTHER" id="PTHR12963">
    <property type="entry name" value="THYROID RECEPTOR INTERACTING PROTEIN RELATED"/>
    <property type="match status" value="1"/>
</dbReference>
<feature type="compositionally biased region" description="Low complexity" evidence="1">
    <location>
        <begin position="188"/>
        <end position="202"/>
    </location>
</feature>
<accession>A0A1G4AP48</accession>
<keyword evidence="4" id="KW-1185">Reference proteome</keyword>
<organism evidence="3 4">
    <name type="scientific">Colletotrichum orchidophilum</name>
    <dbReference type="NCBI Taxonomy" id="1209926"/>
    <lineage>
        <taxon>Eukaryota</taxon>
        <taxon>Fungi</taxon>
        <taxon>Dikarya</taxon>
        <taxon>Ascomycota</taxon>
        <taxon>Pezizomycotina</taxon>
        <taxon>Sordariomycetes</taxon>
        <taxon>Hypocreomycetidae</taxon>
        <taxon>Glomerellales</taxon>
        <taxon>Glomerellaceae</taxon>
        <taxon>Colletotrichum</taxon>
    </lineage>
</organism>
<feature type="compositionally biased region" description="Polar residues" evidence="1">
    <location>
        <begin position="146"/>
        <end position="157"/>
    </location>
</feature>
<protein>
    <recommendedName>
        <fullName evidence="2">TRIP4/RQT4 C2HC5-type zinc finger domain-containing protein</fullName>
    </recommendedName>
</protein>
<evidence type="ECO:0000259" key="2">
    <source>
        <dbReference type="Pfam" id="PF06221"/>
    </source>
</evidence>
<feature type="domain" description="TRIP4/RQT4 C2HC5-type zinc finger" evidence="2">
    <location>
        <begin position="240"/>
        <end position="291"/>
    </location>
</feature>
<dbReference type="EMBL" id="MJBS01000222">
    <property type="protein sequence ID" value="OHE90802.1"/>
    <property type="molecule type" value="Genomic_DNA"/>
</dbReference>
<dbReference type="Pfam" id="PF06221">
    <property type="entry name" value="zf-C2HC5"/>
    <property type="match status" value="1"/>
</dbReference>
<feature type="region of interest" description="Disordered" evidence="1">
    <location>
        <begin position="298"/>
        <end position="326"/>
    </location>
</feature>
<evidence type="ECO:0000313" key="3">
    <source>
        <dbReference type="EMBL" id="OHE90802.1"/>
    </source>
</evidence>
<dbReference type="OrthoDB" id="338816at2759"/>
<dbReference type="InterPro" id="IPR009349">
    <property type="entry name" value="TRIP4/RQT4_C2HC5_Znf"/>
</dbReference>
<dbReference type="GO" id="GO:0045893">
    <property type="term" value="P:positive regulation of DNA-templated transcription"/>
    <property type="evidence" value="ECO:0007669"/>
    <property type="project" value="TreeGrafter"/>
</dbReference>
<feature type="region of interest" description="Disordered" evidence="1">
    <location>
        <begin position="50"/>
        <end position="208"/>
    </location>
</feature>
<dbReference type="RefSeq" id="XP_022467977.1">
    <property type="nucleotide sequence ID" value="XM_022625523.1"/>
</dbReference>
<feature type="compositionally biased region" description="Basic and acidic residues" evidence="1">
    <location>
        <begin position="298"/>
        <end position="317"/>
    </location>
</feature>
<feature type="region of interest" description="Disordered" evidence="1">
    <location>
        <begin position="486"/>
        <end position="509"/>
    </location>
</feature>
<dbReference type="PANTHER" id="PTHR12963:SF4">
    <property type="entry name" value="ACTIVATING SIGNAL COINTEGRATOR 1"/>
    <property type="match status" value="1"/>
</dbReference>
<dbReference type="GO" id="GO:0180022">
    <property type="term" value="C:RQC-trigger complex"/>
    <property type="evidence" value="ECO:0007669"/>
    <property type="project" value="InterPro"/>
</dbReference>
<reference evidence="3 4" key="1">
    <citation type="submission" date="2016-09" db="EMBL/GenBank/DDBJ databases">
        <authorList>
            <person name="Capua I."/>
            <person name="De Benedictis P."/>
            <person name="Joannis T."/>
            <person name="Lombin L.H."/>
            <person name="Cattoli G."/>
        </authorList>
    </citation>
    <scope>NUCLEOTIDE SEQUENCE [LARGE SCALE GENOMIC DNA]</scope>
    <source>
        <strain evidence="3 4">IMI 309357</strain>
    </source>
</reference>
<feature type="compositionally biased region" description="Basic and acidic residues" evidence="1">
    <location>
        <begin position="486"/>
        <end position="504"/>
    </location>
</feature>
<comment type="caution">
    <text evidence="3">The sequence shown here is derived from an EMBL/GenBank/DDBJ whole genome shotgun (WGS) entry which is preliminary data.</text>
</comment>
<dbReference type="GO" id="GO:0008270">
    <property type="term" value="F:zinc ion binding"/>
    <property type="evidence" value="ECO:0007669"/>
    <property type="project" value="InterPro"/>
</dbReference>
<proteinExistence type="predicted"/>
<dbReference type="InterPro" id="IPR039128">
    <property type="entry name" value="TRIP4-like"/>
</dbReference>
<evidence type="ECO:0000256" key="1">
    <source>
        <dbReference type="SAM" id="MobiDB-lite"/>
    </source>
</evidence>
<evidence type="ECO:0000313" key="4">
    <source>
        <dbReference type="Proteomes" id="UP000176998"/>
    </source>
</evidence>
<sequence length="531" mass="56742">MSLAQLSRLLPLPEDELKQMLDYANTLSKSEAAEHFNDLLGDSPQAVEFISSFNSRRQEKKPSAPAPQTSSVSSGAPEPAPKTSRGPKKKKANIHTPVARKIDAAPPPGASYSKKAQEDEWYGGKKPAQAAESSSGGGGAFPQLGAASSSSKQTPKSATPPPQQQRTAGGYLISDVKAKPKSNPVSRSSTPKPTTKPTKISIAGGTPMAGASTALNDLDAAIRSLELTTNPTMGEDPKARRCNCVATRHPLQTAAPNCQSCGKVICVKEGLGPCTFCGTPLLSSEDVQGMIKELKAERGKERMAADRDAHKRAEVSKKPAPFSQHKMSEAEAKAKEHRDKLLNFQAQNARRTTVRDEAADFDVSGAMAGSGGNIWSTPEDRARELKRQQKILREIEWNAKPEYEKRRQVVSIDVVGGKVVRKMAAVERPTTPDEEDVVVDEDVDENYSLVGKQQGGSQGGGGGGVFSQNPLLGGLIKPVWDAKGKGAQLEGRKDRKTQWRRVQDDFGDNEAVILDGGAHGYSTTGDEPACG</sequence>